<dbReference type="GO" id="GO:0003677">
    <property type="term" value="F:DNA binding"/>
    <property type="evidence" value="ECO:0007669"/>
    <property type="project" value="InterPro"/>
</dbReference>
<keyword evidence="5" id="KW-1185">Reference proteome</keyword>
<proteinExistence type="predicted"/>
<evidence type="ECO:0000256" key="1">
    <source>
        <dbReference type="ARBA" id="ARBA00023242"/>
    </source>
</evidence>
<dbReference type="GO" id="GO:0008270">
    <property type="term" value="F:zinc ion binding"/>
    <property type="evidence" value="ECO:0007669"/>
    <property type="project" value="InterPro"/>
</dbReference>
<feature type="region of interest" description="Disordered" evidence="2">
    <location>
        <begin position="264"/>
        <end position="302"/>
    </location>
</feature>
<dbReference type="InterPro" id="IPR007219">
    <property type="entry name" value="XnlR_reg_dom"/>
</dbReference>
<keyword evidence="1" id="KW-0539">Nucleus</keyword>
<sequence>MQSRSKHSGQKRKFDQARDDRDEEVVPTSDADEGDLLLSNPPPAPPARGVPGRPSHRKRKRRVSPDAPVSRSPRGLRPPSASPTKKGSRKSKPAQFSPRKTKVFNFLLQRPSHLAPKSPEKSHLQSRKQRSSPSRNPRLTLNRIKRPESEGWEEFGSTETTQVHKIFEHWKNDYHPHDYFQAPSIKIQHFQHPLDRPKDIRARPFIVLWDTEDGNPPERLDITKDAPVFRVFLSCADNCRHGSPTPVDKAGSLKPVEKGEVAEEYDFSDEDGDGYVDWSDTELDVEPGSGSESEEDVGLNQRLNKAGIKKAKKKREKGKQKAREDLCPVQLHAEVRASNLNMIHFYQLYKHPKTRPEYLEMSQYIRHCIMECATYPDMTASSIKRRLLRVYDEQETPKYRRATASQVDSAVQNIRRKERLLNDPLRAIGLFRDANPDKIFHYSAPDPTTDPPTNFATGITNTYAEQSLILYSAVNGVGLDECWRNMNQNRAPVTLLTTINDNERMLPGPTYLSGTINTETQVEFLTRVKARVEKMAHDLIAGRVDVDPAFEHQKDRLLAEAQKIVDSPRGWRPAFIIIDKFRPSRIAIRQVFGPGIVIRICQFHVIQAILRWDREHGDDMEPQKRPKLSVARKHLLIHAVREIQRCRNPARWDEYVARFRTRVERLTETSASAQMIMRYFEVNWFCEEWRDYWTDIGLPPGANREGMLNTNNWTERAFKTFQQVFLCNRANKSMYRLVLIIANEWYQYYREWLPTSKKIDHKAIDKAAEAHRIWSSGHGVEEFRMADGRRAWKVNNIINSNLLILAVVTCGSSLSLRPLGSRLRVDTYDPFNPVKDEVRKRTVWCVYIWDKQFSVHFGCPPMLQLRNCDVEEPVPVDDEYITREGMGTPVLPLKTACHMAAFAVALRIVVVLECMLDVPPCERPLGQRRVPRPLH</sequence>
<evidence type="ECO:0000256" key="2">
    <source>
        <dbReference type="SAM" id="MobiDB-lite"/>
    </source>
</evidence>
<dbReference type="EMBL" id="JACAZI010000028">
    <property type="protein sequence ID" value="KAF7333865.1"/>
    <property type="molecule type" value="Genomic_DNA"/>
</dbReference>
<feature type="region of interest" description="Disordered" evidence="2">
    <location>
        <begin position="1"/>
        <end position="158"/>
    </location>
</feature>
<dbReference type="SMART" id="SM00906">
    <property type="entry name" value="Fungal_trans"/>
    <property type="match status" value="1"/>
</dbReference>
<dbReference type="CDD" id="cd12148">
    <property type="entry name" value="fungal_TF_MHR"/>
    <property type="match status" value="1"/>
</dbReference>
<dbReference type="Pfam" id="PF04082">
    <property type="entry name" value="Fungal_trans"/>
    <property type="match status" value="1"/>
</dbReference>
<name>A0A8H7CE44_9AGAR</name>
<evidence type="ECO:0000313" key="4">
    <source>
        <dbReference type="EMBL" id="KAF7333865.1"/>
    </source>
</evidence>
<comment type="caution">
    <text evidence="4">The sequence shown here is derived from an EMBL/GenBank/DDBJ whole genome shotgun (WGS) entry which is preliminary data.</text>
</comment>
<dbReference type="AlphaFoldDB" id="A0A8H7CE44"/>
<feature type="domain" description="Xylanolytic transcriptional activator regulatory" evidence="3">
    <location>
        <begin position="802"/>
        <end position="879"/>
    </location>
</feature>
<gene>
    <name evidence="4" type="ORF">MVEN_02343600</name>
</gene>
<accession>A0A8H7CE44</accession>
<feature type="compositionally biased region" description="Acidic residues" evidence="2">
    <location>
        <begin position="21"/>
        <end position="35"/>
    </location>
</feature>
<evidence type="ECO:0000259" key="3">
    <source>
        <dbReference type="SMART" id="SM00906"/>
    </source>
</evidence>
<dbReference type="OrthoDB" id="3261052at2759"/>
<organism evidence="4 5">
    <name type="scientific">Mycena venus</name>
    <dbReference type="NCBI Taxonomy" id="2733690"/>
    <lineage>
        <taxon>Eukaryota</taxon>
        <taxon>Fungi</taxon>
        <taxon>Dikarya</taxon>
        <taxon>Basidiomycota</taxon>
        <taxon>Agaricomycotina</taxon>
        <taxon>Agaricomycetes</taxon>
        <taxon>Agaricomycetidae</taxon>
        <taxon>Agaricales</taxon>
        <taxon>Marasmiineae</taxon>
        <taxon>Mycenaceae</taxon>
        <taxon>Mycena</taxon>
    </lineage>
</organism>
<dbReference type="GO" id="GO:0006351">
    <property type="term" value="P:DNA-templated transcription"/>
    <property type="evidence" value="ECO:0007669"/>
    <property type="project" value="InterPro"/>
</dbReference>
<feature type="compositionally biased region" description="Acidic residues" evidence="2">
    <location>
        <begin position="264"/>
        <end position="285"/>
    </location>
</feature>
<evidence type="ECO:0000313" key="5">
    <source>
        <dbReference type="Proteomes" id="UP000620124"/>
    </source>
</evidence>
<dbReference type="Proteomes" id="UP000620124">
    <property type="component" value="Unassembled WGS sequence"/>
</dbReference>
<reference evidence="4" key="1">
    <citation type="submission" date="2020-05" db="EMBL/GenBank/DDBJ databases">
        <title>Mycena genomes resolve the evolution of fungal bioluminescence.</title>
        <authorList>
            <person name="Tsai I.J."/>
        </authorList>
    </citation>
    <scope>NUCLEOTIDE SEQUENCE</scope>
    <source>
        <strain evidence="4">CCC161011</strain>
    </source>
</reference>
<feature type="compositionally biased region" description="Basic residues" evidence="2">
    <location>
        <begin position="1"/>
        <end position="11"/>
    </location>
</feature>
<protein>
    <recommendedName>
        <fullName evidence="3">Xylanolytic transcriptional activator regulatory domain-containing protein</fullName>
    </recommendedName>
</protein>